<proteinExistence type="predicted"/>
<accession>A2F2R2</accession>
<reference evidence="1" key="1">
    <citation type="submission" date="2006-10" db="EMBL/GenBank/DDBJ databases">
        <authorList>
            <person name="Amadeo P."/>
            <person name="Zhao Q."/>
            <person name="Wortman J."/>
            <person name="Fraser-Liggett C."/>
            <person name="Carlton J."/>
        </authorList>
    </citation>
    <scope>NUCLEOTIDE SEQUENCE</scope>
    <source>
        <strain evidence="1">G3</strain>
    </source>
</reference>
<evidence type="ECO:0000313" key="2">
    <source>
        <dbReference type="Proteomes" id="UP000001542"/>
    </source>
</evidence>
<dbReference type="KEGG" id="tva:4758659"/>
<dbReference type="RefSeq" id="XP_001313765.1">
    <property type="nucleotide sequence ID" value="XM_001313764.1"/>
</dbReference>
<name>A2F2R2_TRIV3</name>
<dbReference type="VEuPathDB" id="TrichDB:TVAGG3_1020150"/>
<protein>
    <submittedName>
        <fullName evidence="1">Uncharacterized protein</fullName>
    </submittedName>
</protein>
<dbReference type="VEuPathDB" id="TrichDB:TVAG_304770"/>
<evidence type="ECO:0000313" key="1">
    <source>
        <dbReference type="EMBL" id="EAY00836.1"/>
    </source>
</evidence>
<sequence>MRSSVSAPDFALCARVRMRTKIARITLDKINIPSETDKIVMVFLDLFGFESSEFCVGVWVGVVTSGFCVGSDVGAGIGVGGSGSSGHG</sequence>
<reference evidence="1" key="2">
    <citation type="journal article" date="2007" name="Science">
        <title>Draft genome sequence of the sexually transmitted pathogen Trichomonas vaginalis.</title>
        <authorList>
            <person name="Carlton J.M."/>
            <person name="Hirt R.P."/>
            <person name="Silva J.C."/>
            <person name="Delcher A.L."/>
            <person name="Schatz M."/>
            <person name="Zhao Q."/>
            <person name="Wortman J.R."/>
            <person name="Bidwell S.L."/>
            <person name="Alsmark U.C.M."/>
            <person name="Besteiro S."/>
            <person name="Sicheritz-Ponten T."/>
            <person name="Noel C.J."/>
            <person name="Dacks J.B."/>
            <person name="Foster P.G."/>
            <person name="Simillion C."/>
            <person name="Van de Peer Y."/>
            <person name="Miranda-Saavedra D."/>
            <person name="Barton G.J."/>
            <person name="Westrop G.D."/>
            <person name="Mueller S."/>
            <person name="Dessi D."/>
            <person name="Fiori P.L."/>
            <person name="Ren Q."/>
            <person name="Paulsen I."/>
            <person name="Zhang H."/>
            <person name="Bastida-Corcuera F.D."/>
            <person name="Simoes-Barbosa A."/>
            <person name="Brown M.T."/>
            <person name="Hayes R.D."/>
            <person name="Mukherjee M."/>
            <person name="Okumura C.Y."/>
            <person name="Schneider R."/>
            <person name="Smith A.J."/>
            <person name="Vanacova S."/>
            <person name="Villalvazo M."/>
            <person name="Haas B.J."/>
            <person name="Pertea M."/>
            <person name="Feldblyum T.V."/>
            <person name="Utterback T.R."/>
            <person name="Shu C.L."/>
            <person name="Osoegawa K."/>
            <person name="de Jong P.J."/>
            <person name="Hrdy I."/>
            <person name="Horvathova L."/>
            <person name="Zubacova Z."/>
            <person name="Dolezal P."/>
            <person name="Malik S.B."/>
            <person name="Logsdon J.M. Jr."/>
            <person name="Henze K."/>
            <person name="Gupta A."/>
            <person name="Wang C.C."/>
            <person name="Dunne R.L."/>
            <person name="Upcroft J.A."/>
            <person name="Upcroft P."/>
            <person name="White O."/>
            <person name="Salzberg S.L."/>
            <person name="Tang P."/>
            <person name="Chiu C.-H."/>
            <person name="Lee Y.-S."/>
            <person name="Embley T.M."/>
            <person name="Coombs G.H."/>
            <person name="Mottram J.C."/>
            <person name="Tachezy J."/>
            <person name="Fraser-Liggett C.M."/>
            <person name="Johnson P.J."/>
        </authorList>
    </citation>
    <scope>NUCLEOTIDE SEQUENCE [LARGE SCALE GENOMIC DNA]</scope>
    <source>
        <strain evidence="1">G3</strain>
    </source>
</reference>
<dbReference type="EMBL" id="DS113588">
    <property type="protein sequence ID" value="EAY00836.1"/>
    <property type="molecule type" value="Genomic_DNA"/>
</dbReference>
<dbReference type="AlphaFoldDB" id="A2F2R2"/>
<dbReference type="Proteomes" id="UP000001542">
    <property type="component" value="Unassembled WGS sequence"/>
</dbReference>
<keyword evidence="2" id="KW-1185">Reference proteome</keyword>
<dbReference type="InParanoid" id="A2F2R2"/>
<organism evidence="1 2">
    <name type="scientific">Trichomonas vaginalis (strain ATCC PRA-98 / G3)</name>
    <dbReference type="NCBI Taxonomy" id="412133"/>
    <lineage>
        <taxon>Eukaryota</taxon>
        <taxon>Metamonada</taxon>
        <taxon>Parabasalia</taxon>
        <taxon>Trichomonadida</taxon>
        <taxon>Trichomonadidae</taxon>
        <taxon>Trichomonas</taxon>
    </lineage>
</organism>
<gene>
    <name evidence="1" type="ORF">TVAG_304770</name>
</gene>